<feature type="compositionally biased region" description="Basic and acidic residues" evidence="1">
    <location>
        <begin position="134"/>
        <end position="144"/>
    </location>
</feature>
<feature type="region of interest" description="Disordered" evidence="1">
    <location>
        <begin position="134"/>
        <end position="159"/>
    </location>
</feature>
<gene>
    <name evidence="2" type="ORF">RMAR00112_LOCUS16949</name>
</gene>
<reference evidence="2" key="1">
    <citation type="submission" date="2021-01" db="EMBL/GenBank/DDBJ databases">
        <authorList>
            <person name="Corre E."/>
            <person name="Pelletier E."/>
            <person name="Niang G."/>
            <person name="Scheremetjew M."/>
            <person name="Finn R."/>
            <person name="Kale V."/>
            <person name="Holt S."/>
            <person name="Cochrane G."/>
            <person name="Meng A."/>
            <person name="Brown T."/>
            <person name="Cohen L."/>
        </authorList>
    </citation>
    <scope>NUCLEOTIDE SEQUENCE</scope>
    <source>
        <strain evidence="2">CCMP 769</strain>
    </source>
</reference>
<proteinExistence type="predicted"/>
<feature type="region of interest" description="Disordered" evidence="1">
    <location>
        <begin position="1"/>
        <end position="59"/>
    </location>
</feature>
<evidence type="ECO:0000313" key="2">
    <source>
        <dbReference type="EMBL" id="CAE0048952.1"/>
    </source>
</evidence>
<sequence>MGNSGSHANDEQASVEEGDREAGRPSNNLPRSRRTLGPRPSSTAQVPPPTYDASSSQPGVTITRSISESVKVKNNFLLVKDSWKFVRDESDPTLLLLTFEFHSHVPGTISVYFLATDNNAGAERRNASVSFKETLPKRQSEHKIAAGKHLSFTQKAPDG</sequence>
<organism evidence="2">
    <name type="scientific">Rhodosorus marinus</name>
    <dbReference type="NCBI Taxonomy" id="101924"/>
    <lineage>
        <taxon>Eukaryota</taxon>
        <taxon>Rhodophyta</taxon>
        <taxon>Stylonematophyceae</taxon>
        <taxon>Stylonematales</taxon>
        <taxon>Stylonemataceae</taxon>
        <taxon>Rhodosorus</taxon>
    </lineage>
</organism>
<accession>A0A7S3EEF6</accession>
<protein>
    <submittedName>
        <fullName evidence="2">Uncharacterized protein</fullName>
    </submittedName>
</protein>
<evidence type="ECO:0000256" key="1">
    <source>
        <dbReference type="SAM" id="MobiDB-lite"/>
    </source>
</evidence>
<name>A0A7S3EEF6_9RHOD</name>
<dbReference type="EMBL" id="HBHW01022144">
    <property type="protein sequence ID" value="CAE0048952.1"/>
    <property type="molecule type" value="Transcribed_RNA"/>
</dbReference>
<dbReference type="AlphaFoldDB" id="A0A7S3EEF6"/>